<sequence>MNDKNLKIESEIGKLKKVLLHRPGKELERIVPDSLKELLFEDIPWLKRMQEEHDAFAAILRKRGSEVFYVEDLLKDILKDTSVRESIIAEVIDKNPSSGNYIDGFLNEYLMSLDSNALGDALIAGVLQKQLDHLERHLVLTDYLKGPEPYAFYLNPLPNLYFMRDPAVTIHDGMVISAMATRTRKRESRYLAAIYEHHPLFKNCDNKTFYQDTNFFSVEGGDILILSPTVVAVGCSERTEVQGVEELAKNLFAAELGITKVLAVKIPSNRAFMHLDTVFTMVDVDKFIVYPGILEQVETVIMTPGKDGYLQYQKQDSLKEALKAVLGLPAINLIESGGGNPVAAAREQWNDSTNTLAIAPGVIVAYARNERSNEVLTQNGIEVIGIEASELVRGRGGPRCMTMPLYRDGF</sequence>
<dbReference type="Gene3D" id="3.75.10.10">
    <property type="entry name" value="L-arginine/glycine Amidinotransferase, Chain A"/>
    <property type="match status" value="1"/>
</dbReference>
<dbReference type="PIRSF" id="PIRSF006356">
    <property type="entry name" value="Arg_deiminase"/>
    <property type="match status" value="1"/>
</dbReference>
<evidence type="ECO:0000256" key="7">
    <source>
        <dbReference type="PIRSR" id="PIRSR006356-1"/>
    </source>
</evidence>
<dbReference type="Gene3D" id="1.10.3930.10">
    <property type="entry name" value="Arginine deiminase"/>
    <property type="match status" value="1"/>
</dbReference>
<dbReference type="Proteomes" id="UP000176244">
    <property type="component" value="Unassembled WGS sequence"/>
</dbReference>
<dbReference type="EMBL" id="LKEU01000023">
    <property type="protein sequence ID" value="OFV71391.1"/>
    <property type="molecule type" value="Genomic_DNA"/>
</dbReference>
<evidence type="ECO:0000313" key="8">
    <source>
        <dbReference type="EMBL" id="OFV71391.1"/>
    </source>
</evidence>
<proteinExistence type="inferred from homology"/>
<evidence type="ECO:0000256" key="2">
    <source>
        <dbReference type="ARBA" id="ARBA00010206"/>
    </source>
</evidence>
<keyword evidence="4 6" id="KW-0378">Hydrolase</keyword>
<accession>A0A1F2PKY7</accession>
<dbReference type="OrthoDB" id="9807502at2"/>
<evidence type="ECO:0000256" key="6">
    <source>
        <dbReference type="HAMAP-Rule" id="MF_00242"/>
    </source>
</evidence>
<dbReference type="HAMAP" id="MF_00242">
    <property type="entry name" value="Arg_deiminase"/>
    <property type="match status" value="1"/>
</dbReference>
<dbReference type="NCBIfam" id="NF002381">
    <property type="entry name" value="PRK01388.1"/>
    <property type="match status" value="1"/>
</dbReference>
<evidence type="ECO:0000256" key="1">
    <source>
        <dbReference type="ARBA" id="ARBA00005213"/>
    </source>
</evidence>
<comment type="caution">
    <text evidence="8">The sequence shown here is derived from an EMBL/GenBank/DDBJ whole genome shotgun (WGS) entry which is preliminary data.</text>
</comment>
<gene>
    <name evidence="6 8" type="primary">arcA</name>
    <name evidence="8" type="ORF">ACWI_11200</name>
</gene>
<dbReference type="STRING" id="52694.ACWI_11200"/>
<dbReference type="PANTHER" id="PTHR47271:SF2">
    <property type="entry name" value="ARGININE DEIMINASE"/>
    <property type="match status" value="1"/>
</dbReference>
<dbReference type="AlphaFoldDB" id="A0A1F2PKY7"/>
<evidence type="ECO:0000256" key="4">
    <source>
        <dbReference type="ARBA" id="ARBA00022801"/>
    </source>
</evidence>
<protein>
    <recommendedName>
        <fullName evidence="6">Arginine deiminase</fullName>
        <shortName evidence="6">ADI</shortName>
        <ecNumber evidence="6">3.5.3.6</ecNumber>
    </recommendedName>
    <alternativeName>
        <fullName evidence="6">Arginine dihydrolase</fullName>
        <shortName evidence="6">AD</shortName>
    </alternativeName>
</protein>
<dbReference type="Pfam" id="PF02274">
    <property type="entry name" value="ADI"/>
    <property type="match status" value="1"/>
</dbReference>
<organism evidence="8 9">
    <name type="scientific">Acetobacterium wieringae</name>
    <dbReference type="NCBI Taxonomy" id="52694"/>
    <lineage>
        <taxon>Bacteria</taxon>
        <taxon>Bacillati</taxon>
        <taxon>Bacillota</taxon>
        <taxon>Clostridia</taxon>
        <taxon>Eubacteriales</taxon>
        <taxon>Eubacteriaceae</taxon>
        <taxon>Acetobacterium</taxon>
    </lineage>
</organism>
<evidence type="ECO:0000256" key="3">
    <source>
        <dbReference type="ARBA" id="ARBA00022503"/>
    </source>
</evidence>
<dbReference type="GO" id="GO:0019546">
    <property type="term" value="P:L-arginine deiminase pathway"/>
    <property type="evidence" value="ECO:0007669"/>
    <property type="project" value="TreeGrafter"/>
</dbReference>
<comment type="subcellular location">
    <subcellularLocation>
        <location evidence="6">Cytoplasm</location>
    </subcellularLocation>
</comment>
<evidence type="ECO:0000313" key="9">
    <source>
        <dbReference type="Proteomes" id="UP000176244"/>
    </source>
</evidence>
<comment type="pathway">
    <text evidence="1 6">Amino-acid degradation; L-arginine degradation via ADI pathway; carbamoyl phosphate from L-arginine: step 1/2.</text>
</comment>
<dbReference type="InterPro" id="IPR003876">
    <property type="entry name" value="Arg_deiminase"/>
</dbReference>
<comment type="catalytic activity">
    <reaction evidence="5 6">
        <text>L-arginine + H2O = L-citrulline + NH4(+)</text>
        <dbReference type="Rhea" id="RHEA:19597"/>
        <dbReference type="ChEBI" id="CHEBI:15377"/>
        <dbReference type="ChEBI" id="CHEBI:28938"/>
        <dbReference type="ChEBI" id="CHEBI:32682"/>
        <dbReference type="ChEBI" id="CHEBI:57743"/>
        <dbReference type="EC" id="3.5.3.6"/>
    </reaction>
</comment>
<name>A0A1F2PKY7_9FIRM</name>
<dbReference type="SUPFAM" id="SSF55909">
    <property type="entry name" value="Pentein"/>
    <property type="match status" value="1"/>
</dbReference>
<dbReference type="PRINTS" id="PR01466">
    <property type="entry name" value="ARGDEIMINASE"/>
</dbReference>
<keyword evidence="3 6" id="KW-0056">Arginine metabolism</keyword>
<comment type="similarity">
    <text evidence="2 6">Belongs to the arginine deiminase family.</text>
</comment>
<reference evidence="8 9" key="1">
    <citation type="submission" date="2015-09" db="EMBL/GenBank/DDBJ databases">
        <title>Genome sequence of Acetobacterium wieringae DSM 1911.</title>
        <authorList>
            <person name="Poehlein A."/>
            <person name="Bengelsdorf F.R."/>
            <person name="Schiel-Bengelsdorf B."/>
            <person name="Duerre P."/>
            <person name="Daniel R."/>
        </authorList>
    </citation>
    <scope>NUCLEOTIDE SEQUENCE [LARGE SCALE GENOMIC DNA]</scope>
    <source>
        <strain evidence="8 9">DSM 1911</strain>
    </source>
</reference>
<evidence type="ECO:0000256" key="5">
    <source>
        <dbReference type="ARBA" id="ARBA00049429"/>
    </source>
</evidence>
<dbReference type="GO" id="GO:0016990">
    <property type="term" value="F:arginine deiminase activity"/>
    <property type="evidence" value="ECO:0007669"/>
    <property type="project" value="UniProtKB-UniRule"/>
</dbReference>
<feature type="active site" description="Amidino-cysteine intermediate" evidence="6 7">
    <location>
        <position position="400"/>
    </location>
</feature>
<dbReference type="PANTHER" id="PTHR47271">
    <property type="entry name" value="ARGININE DEIMINASE"/>
    <property type="match status" value="1"/>
</dbReference>
<dbReference type="GO" id="GO:0005737">
    <property type="term" value="C:cytoplasm"/>
    <property type="evidence" value="ECO:0007669"/>
    <property type="project" value="UniProtKB-SubCell"/>
</dbReference>
<dbReference type="EC" id="3.5.3.6" evidence="6"/>
<dbReference type="UniPathway" id="UPA00254">
    <property type="reaction ID" value="UER00364"/>
</dbReference>
<dbReference type="RefSeq" id="WP_070370457.1">
    <property type="nucleotide sequence ID" value="NZ_LKEU01000023.1"/>
</dbReference>
<keyword evidence="6" id="KW-0963">Cytoplasm</keyword>